<reference evidence="2 3" key="1">
    <citation type="journal article" date="2018" name="Evol. Lett.">
        <title>Horizontal gene cluster transfer increased hallucinogenic mushroom diversity.</title>
        <authorList>
            <person name="Reynolds H.T."/>
            <person name="Vijayakumar V."/>
            <person name="Gluck-Thaler E."/>
            <person name="Korotkin H.B."/>
            <person name="Matheny P.B."/>
            <person name="Slot J.C."/>
        </authorList>
    </citation>
    <scope>NUCLEOTIDE SEQUENCE [LARGE SCALE GENOMIC DNA]</scope>
    <source>
        <strain evidence="2 3">SRW20</strain>
    </source>
</reference>
<evidence type="ECO:0000256" key="1">
    <source>
        <dbReference type="SAM" id="Phobius"/>
    </source>
</evidence>
<keyword evidence="3" id="KW-1185">Reference proteome</keyword>
<comment type="caution">
    <text evidence="2">The sequence shown here is derived from an EMBL/GenBank/DDBJ whole genome shotgun (WGS) entry which is preliminary data.</text>
</comment>
<organism evidence="2 3">
    <name type="scientific">Gymnopilus dilepis</name>
    <dbReference type="NCBI Taxonomy" id="231916"/>
    <lineage>
        <taxon>Eukaryota</taxon>
        <taxon>Fungi</taxon>
        <taxon>Dikarya</taxon>
        <taxon>Basidiomycota</taxon>
        <taxon>Agaricomycotina</taxon>
        <taxon>Agaricomycetes</taxon>
        <taxon>Agaricomycetidae</taxon>
        <taxon>Agaricales</taxon>
        <taxon>Agaricineae</taxon>
        <taxon>Hymenogastraceae</taxon>
        <taxon>Gymnopilus</taxon>
    </lineage>
</organism>
<evidence type="ECO:0000313" key="2">
    <source>
        <dbReference type="EMBL" id="PPR00593.1"/>
    </source>
</evidence>
<evidence type="ECO:0000313" key="3">
    <source>
        <dbReference type="Proteomes" id="UP000284706"/>
    </source>
</evidence>
<feature type="transmembrane region" description="Helical" evidence="1">
    <location>
        <begin position="58"/>
        <end position="79"/>
    </location>
</feature>
<protein>
    <submittedName>
        <fullName evidence="2">Uncharacterized protein</fullName>
    </submittedName>
</protein>
<accession>A0A409YC81</accession>
<keyword evidence="1" id="KW-0812">Transmembrane</keyword>
<name>A0A409YC81_9AGAR</name>
<dbReference type="Proteomes" id="UP000284706">
    <property type="component" value="Unassembled WGS sequence"/>
</dbReference>
<sequence>MGSWRKGLIYVADLSLLVTAVVLWIAWILTELHWNAESRMAFFIRSIPNSKMLTDLKVVWTGLASANTSGTGLIVSILAE</sequence>
<gene>
    <name evidence="2" type="ORF">CVT26_009868</name>
</gene>
<dbReference type="InParanoid" id="A0A409YC81"/>
<keyword evidence="1" id="KW-0472">Membrane</keyword>
<feature type="transmembrane region" description="Helical" evidence="1">
    <location>
        <begin position="7"/>
        <end position="29"/>
    </location>
</feature>
<keyword evidence="1" id="KW-1133">Transmembrane helix</keyword>
<dbReference type="AlphaFoldDB" id="A0A409YC81"/>
<dbReference type="EMBL" id="NHYE01001000">
    <property type="protein sequence ID" value="PPR00593.1"/>
    <property type="molecule type" value="Genomic_DNA"/>
</dbReference>
<proteinExistence type="predicted"/>